<dbReference type="SUPFAM" id="SSF53335">
    <property type="entry name" value="S-adenosyl-L-methionine-dependent methyltransferases"/>
    <property type="match status" value="1"/>
</dbReference>
<evidence type="ECO:0000313" key="3">
    <source>
        <dbReference type="Proteomes" id="UP000184185"/>
    </source>
</evidence>
<dbReference type="Proteomes" id="UP000184185">
    <property type="component" value="Unassembled WGS sequence"/>
</dbReference>
<name>A0A1M6K6E8_PSEXY</name>
<protein>
    <submittedName>
        <fullName evidence="2">Methyltransferase domain-containing protein</fullName>
    </submittedName>
</protein>
<dbReference type="Gene3D" id="3.40.50.150">
    <property type="entry name" value="Vaccinia Virus protein VP39"/>
    <property type="match status" value="1"/>
</dbReference>
<dbReference type="EMBL" id="FQYQ01000028">
    <property type="protein sequence ID" value="SHJ54505.1"/>
    <property type="molecule type" value="Genomic_DNA"/>
</dbReference>
<dbReference type="AlphaFoldDB" id="A0A1M6K6E8"/>
<gene>
    <name evidence="2" type="ORF">SAMN02745725_02780</name>
</gene>
<dbReference type="PANTHER" id="PTHR44068">
    <property type="entry name" value="ZGC:194242"/>
    <property type="match status" value="1"/>
</dbReference>
<dbReference type="InterPro" id="IPR029063">
    <property type="entry name" value="SAM-dependent_MTases_sf"/>
</dbReference>
<dbReference type="CDD" id="cd02440">
    <property type="entry name" value="AdoMet_MTases"/>
    <property type="match status" value="1"/>
</dbReference>
<dbReference type="Pfam" id="PF13649">
    <property type="entry name" value="Methyltransf_25"/>
    <property type="match status" value="1"/>
</dbReference>
<keyword evidence="2" id="KW-0808">Transferase</keyword>
<dbReference type="GO" id="GO:0032259">
    <property type="term" value="P:methylation"/>
    <property type="evidence" value="ECO:0007669"/>
    <property type="project" value="UniProtKB-KW"/>
</dbReference>
<dbReference type="OrthoDB" id="9804312at2"/>
<dbReference type="RefSeq" id="WP_072919073.1">
    <property type="nucleotide sequence ID" value="NZ_FQYQ01000028.1"/>
</dbReference>
<evidence type="ECO:0000259" key="1">
    <source>
        <dbReference type="Pfam" id="PF13649"/>
    </source>
</evidence>
<sequence length="235" mass="27335">MDSRVKEIRENEKNSHIEIYSKETLYHTESWLKKPIKTVEDIIPLLCDIKKVQALDLGCGVGRNSIYIAKEFKDKECKVDCIDILDMAIEKLNEYATQYGIEKSINGIVNSIEDFKIIKNKYDFILAVSSLEHVENEAKFFKKLEEIRDGVRDNGIVCLIINSEIKEWNRETYEELEPQFEINLQTDILKSYIEDVYKGWDTLKNCVVKQEYDIPRGGIVSHLSTNVITYVGKNR</sequence>
<keyword evidence="2" id="KW-0489">Methyltransferase</keyword>
<feature type="domain" description="Methyltransferase" evidence="1">
    <location>
        <begin position="55"/>
        <end position="144"/>
    </location>
</feature>
<evidence type="ECO:0000313" key="2">
    <source>
        <dbReference type="EMBL" id="SHJ54505.1"/>
    </source>
</evidence>
<proteinExistence type="predicted"/>
<dbReference type="InterPro" id="IPR050447">
    <property type="entry name" value="Erg6_SMT_methyltransf"/>
</dbReference>
<dbReference type="InterPro" id="IPR041698">
    <property type="entry name" value="Methyltransf_25"/>
</dbReference>
<dbReference type="PANTHER" id="PTHR44068:SF11">
    <property type="entry name" value="GERANYL DIPHOSPHATE 2-C-METHYLTRANSFERASE"/>
    <property type="match status" value="1"/>
</dbReference>
<organism evidence="2 3">
    <name type="scientific">Pseudobutyrivibrio xylanivorans DSM 14809</name>
    <dbReference type="NCBI Taxonomy" id="1123012"/>
    <lineage>
        <taxon>Bacteria</taxon>
        <taxon>Bacillati</taxon>
        <taxon>Bacillota</taxon>
        <taxon>Clostridia</taxon>
        <taxon>Lachnospirales</taxon>
        <taxon>Lachnospiraceae</taxon>
        <taxon>Pseudobutyrivibrio</taxon>
    </lineage>
</organism>
<dbReference type="GO" id="GO:0008168">
    <property type="term" value="F:methyltransferase activity"/>
    <property type="evidence" value="ECO:0007669"/>
    <property type="project" value="UniProtKB-KW"/>
</dbReference>
<accession>A0A1M6K6E8</accession>
<reference evidence="2 3" key="1">
    <citation type="submission" date="2016-11" db="EMBL/GenBank/DDBJ databases">
        <authorList>
            <person name="Jaros S."/>
            <person name="Januszkiewicz K."/>
            <person name="Wedrychowicz H."/>
        </authorList>
    </citation>
    <scope>NUCLEOTIDE SEQUENCE [LARGE SCALE GENOMIC DNA]</scope>
    <source>
        <strain evidence="2 3">DSM 14809</strain>
    </source>
</reference>
<keyword evidence="3" id="KW-1185">Reference proteome</keyword>